<keyword evidence="2" id="KW-1185">Reference proteome</keyword>
<evidence type="ECO:0000313" key="2">
    <source>
        <dbReference type="Proteomes" id="UP000694844"/>
    </source>
</evidence>
<name>A0A8B8AZE9_CRAVI</name>
<proteinExistence type="predicted"/>
<evidence type="ECO:0000313" key="3">
    <source>
        <dbReference type="RefSeq" id="XP_022296537.1"/>
    </source>
</evidence>
<protein>
    <submittedName>
        <fullName evidence="3">Transmembrane protein 209-like</fullName>
    </submittedName>
</protein>
<feature type="transmembrane region" description="Helical" evidence="1">
    <location>
        <begin position="63"/>
        <end position="86"/>
    </location>
</feature>
<keyword evidence="1" id="KW-1133">Transmembrane helix</keyword>
<dbReference type="PANTHER" id="PTHR21780">
    <property type="entry name" value="TRANSMEMBRANE PROTEIN 209"/>
    <property type="match status" value="1"/>
</dbReference>
<reference evidence="3" key="1">
    <citation type="submission" date="2025-08" db="UniProtKB">
        <authorList>
            <consortium name="RefSeq"/>
        </authorList>
    </citation>
    <scope>IDENTIFICATION</scope>
    <source>
        <tissue evidence="3">Whole sample</tissue>
    </source>
</reference>
<dbReference type="Pfam" id="PF09786">
    <property type="entry name" value="CytochromB561_N"/>
    <property type="match status" value="1"/>
</dbReference>
<dbReference type="RefSeq" id="XP_022296537.1">
    <property type="nucleotide sequence ID" value="XM_022440829.1"/>
</dbReference>
<keyword evidence="1" id="KW-0812">Transmembrane</keyword>
<dbReference type="AlphaFoldDB" id="A0A8B8AZE9"/>
<keyword evidence="1" id="KW-0472">Membrane</keyword>
<gene>
    <name evidence="3" type="primary">LOC111106239</name>
</gene>
<dbReference type="PANTHER" id="PTHR21780:SF0">
    <property type="entry name" value="TRANSMEMBRANE PROTEIN 209"/>
    <property type="match status" value="1"/>
</dbReference>
<sequence length="657" mass="72483">MVKIGTFFDPVVWKTWNKQQTWRQARSSLIWSLVNLCLAMLMYLEITVFAVRTHFDLKTPMFWYIECGIALIFMLNTVFHFCLYLRPYISSSSVDMTPGQKKLLAIKDTDLGFKVSPQKAPASPSSERSLVFSVSTPTAQSSPSSGRLTPTNLGSGSISYNSPSINLSPYSSQGSYDWGSPGGNIGASFSQFSASSGLHSPNLSGYSPDVSGFTPQIAGHGPNLSGHALNLSGYSSNLSGYSSTNLSGYSPNLSGYSPHMTGYSPNMSTFSPGTVYTPSPNVSGFTPAHMSRYSPNLSGLQSGSPGMSGIADSSGLRSRHSLTQTMKNAAASSSFDRITDLHSLSKFLREQDEKEYLKSAINSPENSSSSSFWSYGRTAMDYTHVLKKYVYQLASRSPHSLTTPNNDNDQSNSFSGDDVWIKRGVTEDDLFLWVERLRKWICLTIVSPLRKEIEEVNAGLRRIGSEETEIGEVGVSTLKQLALTKGPYVPTLNAVVPYLDFSSNQEYLVKRIKDLGKDGCMGEFCWNSGGDYGKEWGEHLPTDAALVMHLFCSYMDSRLPAQPKYPDGKTFTSQHFIKTPDKPNLDKEDTVCIYQSGINPPHFQVVIGKTVHKLPKGRNNMFQAMLLFLHHIDTKEHGMLGRVNLGMSGINITWIFR</sequence>
<dbReference type="GeneID" id="111106239"/>
<feature type="transmembrane region" description="Helical" evidence="1">
    <location>
        <begin position="29"/>
        <end position="51"/>
    </location>
</feature>
<organism evidence="2 3">
    <name type="scientific">Crassostrea virginica</name>
    <name type="common">Eastern oyster</name>
    <dbReference type="NCBI Taxonomy" id="6565"/>
    <lineage>
        <taxon>Eukaryota</taxon>
        <taxon>Metazoa</taxon>
        <taxon>Spiralia</taxon>
        <taxon>Lophotrochozoa</taxon>
        <taxon>Mollusca</taxon>
        <taxon>Bivalvia</taxon>
        <taxon>Autobranchia</taxon>
        <taxon>Pteriomorphia</taxon>
        <taxon>Ostreida</taxon>
        <taxon>Ostreoidea</taxon>
        <taxon>Ostreidae</taxon>
        <taxon>Crassostrea</taxon>
    </lineage>
</organism>
<dbReference type="InterPro" id="IPR019176">
    <property type="entry name" value="Cytochrome_B561-rel"/>
</dbReference>
<dbReference type="OrthoDB" id="509821at2759"/>
<dbReference type="KEGG" id="cvn:111106239"/>
<dbReference type="GO" id="GO:0016020">
    <property type="term" value="C:membrane"/>
    <property type="evidence" value="ECO:0007669"/>
    <property type="project" value="TreeGrafter"/>
</dbReference>
<dbReference type="Proteomes" id="UP000694844">
    <property type="component" value="Chromosome 8"/>
</dbReference>
<evidence type="ECO:0000256" key="1">
    <source>
        <dbReference type="SAM" id="Phobius"/>
    </source>
</evidence>
<accession>A0A8B8AZE9</accession>